<dbReference type="KEGG" id="vg:16574992"/>
<feature type="compositionally biased region" description="Basic and acidic residues" evidence="1">
    <location>
        <begin position="8"/>
        <end position="23"/>
    </location>
</feature>
<name>S5VZV4_9CAUD</name>
<accession>S5VZV4</accession>
<keyword evidence="3" id="KW-1185">Reference proteome</keyword>
<dbReference type="RefSeq" id="YP_008433637.1">
    <property type="nucleotide sequence ID" value="NC_022096.1"/>
</dbReference>
<sequence>MKTHGYRSRKELDKERSKKEREAGAYQMIRGTSEVVALDNFGPVHDSFYDNLKVSVTYPFGAGNGNLWAIPEQADGYFTSQDGETFQWEFKTAPRAGAMLHISPTCRSFFDSESVRRAAAGGKSTMTLDLMHELMAEKAVEGFWTQHSVRDVQDRLTATHRELQARKLYAHWMRDPYIAKIVNLPMYDTEMSVDLNQMKNWRGSEEPINSEQIIADMMAAIAELPKKPNVPPPIDNLYPHQRKIMDMLHSNNPVYVVRCAPRRTGMSTLFAAAYGRAWYKRNLLTEKLHSMQGDFRPHKIKVEQGNF</sequence>
<protein>
    <submittedName>
        <fullName evidence="2">Uncharacterized protein</fullName>
    </submittedName>
</protein>
<organism evidence="2 3">
    <name type="scientific">Pseudomonas phage PaBG</name>
    <dbReference type="NCBI Taxonomy" id="1335230"/>
    <lineage>
        <taxon>Viruses</taxon>
        <taxon>Duplodnaviria</taxon>
        <taxon>Heunggongvirae</taxon>
        <taxon>Uroviricota</taxon>
        <taxon>Caudoviricetes</taxon>
        <taxon>Baikalvirus</taxon>
        <taxon>Baikalvirus PaBG</taxon>
    </lineage>
</organism>
<evidence type="ECO:0000313" key="3">
    <source>
        <dbReference type="Proteomes" id="UP000015545"/>
    </source>
</evidence>
<gene>
    <name evidence="2" type="ORF">PaBG_00307</name>
</gene>
<evidence type="ECO:0000256" key="1">
    <source>
        <dbReference type="SAM" id="MobiDB-lite"/>
    </source>
</evidence>
<evidence type="ECO:0000313" key="2">
    <source>
        <dbReference type="EMBL" id="AGS82190.1"/>
    </source>
</evidence>
<dbReference type="Proteomes" id="UP000015545">
    <property type="component" value="Segment"/>
</dbReference>
<feature type="region of interest" description="Disordered" evidence="1">
    <location>
        <begin position="1"/>
        <end position="24"/>
    </location>
</feature>
<proteinExistence type="predicted"/>
<reference evidence="2 3" key="1">
    <citation type="journal article" date="2014" name="Genome Announc.">
        <title>Complete Genome Sequence of the Novel Giant Pseudomonas Phage PaBG.</title>
        <authorList>
            <person name="Sykilinda N.N."/>
            <person name="Bondar A.A."/>
            <person name="Gorshkova A.S."/>
            <person name="Kurochkina L.P."/>
            <person name="Kulikov E.E."/>
            <person name="Shneider M.M."/>
            <person name="Kadykov V.A."/>
            <person name="Solovjeva N.V."/>
            <person name="Kabilov M.R."/>
            <person name="Mesyanzhinov V.V."/>
            <person name="Vlassov V.V."/>
            <person name="Drukker V.V."/>
            <person name="Miroshnikov K.A."/>
        </authorList>
    </citation>
    <scope>NUCLEOTIDE SEQUENCE [LARGE SCALE GENOMIC DNA]</scope>
</reference>
<dbReference type="EMBL" id="KF147891">
    <property type="protein sequence ID" value="AGS82190.1"/>
    <property type="molecule type" value="Genomic_DNA"/>
</dbReference>